<proteinExistence type="predicted"/>
<protein>
    <submittedName>
        <fullName evidence="1">Uncharacterized protein</fullName>
    </submittedName>
</protein>
<sequence length="455" mass="51035">MDTLTRAKELKLALTDFVLDAEDEVATALETYSAAQLSRSQQTDLYRRELVVDRFLMEAQIGEQTPIDLFIAQEADLTESDRRLLQRWQRSFVGLFAVTQVLPDGLELMNWTTAKTYTVRLTEAELQAAAKLKEGDILLTQIVPLSDSDWMVSSKWIALGKLGKPKLAVAIGNFKQNYKEHLYSDAPDLLEEAWKSVERYHQDFTDFFGSGEITMSGYQLSKKLAEFQEVMTEKQLERSGIDHSKSVQELAEEAGISQEELEEAAAAMGADAKVVNQMLDTKQPTKMMAPKVELPPALKKAEQVTVLTDPRWGQVFSPHYAQFKASLAALTTNSTSPSTENTAPDSTADSTADSLARKFLEDPAIPAFVWHQLAEQYPTQLEVVLRRVLERPDFNLLQDLDKVLQEFGKPLEPELPEIASVPIHLHNLFQAAVIEVSKDKSKKKIKSKTGTGFQR</sequence>
<dbReference type="EMBL" id="CP053586">
    <property type="protein sequence ID" value="WNZ25203.1"/>
    <property type="molecule type" value="Genomic_DNA"/>
</dbReference>
<accession>A0AA97ARF2</accession>
<name>A0AA97ARF2_9CYAN</name>
<evidence type="ECO:0000313" key="1">
    <source>
        <dbReference type="EMBL" id="WNZ25203.1"/>
    </source>
</evidence>
<dbReference type="AlphaFoldDB" id="A0AA97ARF2"/>
<reference evidence="1" key="1">
    <citation type="submission" date="2020-05" db="EMBL/GenBank/DDBJ databases">
        <authorList>
            <person name="Zhu T."/>
            <person name="Keshari N."/>
            <person name="Lu X."/>
        </authorList>
    </citation>
    <scope>NUCLEOTIDE SEQUENCE</scope>
    <source>
        <strain evidence="1">NK1-12</strain>
    </source>
</reference>
<dbReference type="RefSeq" id="WP_316431351.1">
    <property type="nucleotide sequence ID" value="NZ_CP053586.1"/>
</dbReference>
<organism evidence="1">
    <name type="scientific">Leptolyngbya sp. NK1-12</name>
    <dbReference type="NCBI Taxonomy" id="2547451"/>
    <lineage>
        <taxon>Bacteria</taxon>
        <taxon>Bacillati</taxon>
        <taxon>Cyanobacteriota</taxon>
        <taxon>Cyanophyceae</taxon>
        <taxon>Leptolyngbyales</taxon>
        <taxon>Leptolyngbyaceae</taxon>
        <taxon>Leptolyngbya group</taxon>
        <taxon>Leptolyngbya</taxon>
    </lineage>
</organism>
<gene>
    <name evidence="1" type="ORF">HJG54_21670</name>
</gene>